<dbReference type="Pfam" id="PF11722">
    <property type="entry name" value="zf-TRM13_CCCH"/>
    <property type="match status" value="1"/>
</dbReference>
<dbReference type="GO" id="GO:0106050">
    <property type="term" value="F:tRNA 2'-O-methyltransferase activity"/>
    <property type="evidence" value="ECO:0007669"/>
    <property type="project" value="UniProtKB-UniRule"/>
</dbReference>
<evidence type="ECO:0000256" key="3">
    <source>
        <dbReference type="ARBA" id="ARBA00022679"/>
    </source>
</evidence>
<dbReference type="InterPro" id="IPR021721">
    <property type="entry name" value="Znf_CCCH-type_TRM13"/>
</dbReference>
<feature type="domain" description="CHHC U11-48K-type" evidence="13">
    <location>
        <begin position="88"/>
        <end position="115"/>
    </location>
</feature>
<evidence type="ECO:0000259" key="13">
    <source>
        <dbReference type="PROSITE" id="PS51800"/>
    </source>
</evidence>
<dbReference type="InterPro" id="IPR039044">
    <property type="entry name" value="Trm13"/>
</dbReference>
<dbReference type="PANTHER" id="PTHR12998">
    <property type="entry name" value="TRNA:M(4)X MODIFICATION ENZYME TRM13 HOMOLOG"/>
    <property type="match status" value="1"/>
</dbReference>
<dbReference type="InterPro" id="IPR007871">
    <property type="entry name" value="Methyltransferase_TRM13"/>
</dbReference>
<keyword evidence="6 12" id="KW-0479">Metal-binding</keyword>
<keyword evidence="8 12" id="KW-0862">Zinc</keyword>
<dbReference type="SUPFAM" id="SSF53335">
    <property type="entry name" value="S-adenosyl-L-methionine-dependent methyltransferases"/>
    <property type="match status" value="1"/>
</dbReference>
<dbReference type="InterPro" id="IPR022776">
    <property type="entry name" value="TRM13/UPF0224_CHHC_Znf_dom"/>
</dbReference>
<protein>
    <recommendedName>
        <fullName evidence="12">tRNA:m(4)X modification enzyme TRM13</fullName>
        <ecNumber evidence="12">2.1.1.225</ecNumber>
    </recommendedName>
</protein>
<comment type="function">
    <text evidence="12">tRNA methylase which 2'-O-methylates cytidine(4) in tRNA(Pro) and tRNA(Gly)(GCC), and adenosine(4) in tRNA(His).</text>
</comment>
<evidence type="ECO:0000256" key="5">
    <source>
        <dbReference type="ARBA" id="ARBA00022694"/>
    </source>
</evidence>
<keyword evidence="3 12" id="KW-0808">Transferase</keyword>
<keyword evidence="5 12" id="KW-0819">tRNA processing</keyword>
<dbReference type="EMBL" id="JAQQBR010000002">
    <property type="protein sequence ID" value="KAK0180582.1"/>
    <property type="molecule type" value="Genomic_DNA"/>
</dbReference>
<evidence type="ECO:0000256" key="6">
    <source>
        <dbReference type="ARBA" id="ARBA00022723"/>
    </source>
</evidence>
<evidence type="ECO:0000256" key="1">
    <source>
        <dbReference type="ARBA" id="ARBA00005265"/>
    </source>
</evidence>
<dbReference type="Gene3D" id="3.40.50.150">
    <property type="entry name" value="Vaccinia Virus protein VP39"/>
    <property type="match status" value="1"/>
</dbReference>
<evidence type="ECO:0000256" key="7">
    <source>
        <dbReference type="ARBA" id="ARBA00022771"/>
    </source>
</evidence>
<keyword evidence="15" id="KW-1185">Reference proteome</keyword>
<dbReference type="GO" id="GO:0030488">
    <property type="term" value="P:tRNA methylation"/>
    <property type="evidence" value="ECO:0007669"/>
    <property type="project" value="InterPro"/>
</dbReference>
<accession>A0AA39L0M4</accession>
<comment type="catalytic activity">
    <reaction evidence="10 12">
        <text>cytidine(4) in tRNA(Gly)(GCC) + S-adenosyl-L-methionine = 2'-O-methylcytidine(4) in tRNA(Gly)(GCC) + S-adenosyl-L-homocysteine + H(+)</text>
        <dbReference type="Rhea" id="RHEA:43192"/>
        <dbReference type="Rhea" id="RHEA-COMP:10399"/>
        <dbReference type="Rhea" id="RHEA-COMP:10400"/>
        <dbReference type="ChEBI" id="CHEBI:15378"/>
        <dbReference type="ChEBI" id="CHEBI:57856"/>
        <dbReference type="ChEBI" id="CHEBI:59789"/>
        <dbReference type="ChEBI" id="CHEBI:74495"/>
        <dbReference type="ChEBI" id="CHEBI:82748"/>
        <dbReference type="EC" id="2.1.1.225"/>
    </reaction>
</comment>
<keyword evidence="4 12" id="KW-0949">S-adenosyl-L-methionine</keyword>
<dbReference type="PANTHER" id="PTHR12998:SF0">
    <property type="entry name" value="TRNA:M(4)X MODIFICATION ENZYME TRM13 HOMOLOG"/>
    <property type="match status" value="1"/>
</dbReference>
<reference evidence="14" key="2">
    <citation type="submission" date="2023-03" db="EMBL/GenBank/DDBJ databases">
        <authorList>
            <person name="Inwood S.N."/>
            <person name="Skelly J.G."/>
            <person name="Guhlin J."/>
            <person name="Harrop T.W.R."/>
            <person name="Goldson S.G."/>
            <person name="Dearden P.K."/>
        </authorList>
    </citation>
    <scope>NUCLEOTIDE SEQUENCE</scope>
    <source>
        <strain evidence="14">Lincoln</strain>
        <tissue evidence="14">Whole body</tissue>
    </source>
</reference>
<keyword evidence="7 12" id="KW-0863">Zinc-finger</keyword>
<comment type="catalytic activity">
    <reaction evidence="11 12">
        <text>adenosine(4) in tRNA(His) + S-adenosyl-L-methionine = 2'-O-methyladenosine(4) in tRNA(His) + S-adenosyl-L-homocysteine + H(+)</text>
        <dbReference type="Rhea" id="RHEA:43196"/>
        <dbReference type="Rhea" id="RHEA-COMP:10401"/>
        <dbReference type="Rhea" id="RHEA-COMP:10402"/>
        <dbReference type="ChEBI" id="CHEBI:15378"/>
        <dbReference type="ChEBI" id="CHEBI:57856"/>
        <dbReference type="ChEBI" id="CHEBI:59789"/>
        <dbReference type="ChEBI" id="CHEBI:74411"/>
        <dbReference type="ChEBI" id="CHEBI:74477"/>
        <dbReference type="EC" id="2.1.1.225"/>
    </reaction>
</comment>
<dbReference type="GO" id="GO:0008270">
    <property type="term" value="F:zinc ion binding"/>
    <property type="evidence" value="ECO:0007669"/>
    <property type="project" value="UniProtKB-KW"/>
</dbReference>
<organism evidence="14 15">
    <name type="scientific">Microctonus hyperodae</name>
    <name type="common">Parasitoid wasp</name>
    <dbReference type="NCBI Taxonomy" id="165561"/>
    <lineage>
        <taxon>Eukaryota</taxon>
        <taxon>Metazoa</taxon>
        <taxon>Ecdysozoa</taxon>
        <taxon>Arthropoda</taxon>
        <taxon>Hexapoda</taxon>
        <taxon>Insecta</taxon>
        <taxon>Pterygota</taxon>
        <taxon>Neoptera</taxon>
        <taxon>Endopterygota</taxon>
        <taxon>Hymenoptera</taxon>
        <taxon>Apocrita</taxon>
        <taxon>Ichneumonoidea</taxon>
        <taxon>Braconidae</taxon>
        <taxon>Euphorinae</taxon>
        <taxon>Microctonus</taxon>
    </lineage>
</organism>
<dbReference type="Pfam" id="PF05253">
    <property type="entry name" value="zf-U11-48K"/>
    <property type="match status" value="1"/>
</dbReference>
<dbReference type="PROSITE" id="PS51800">
    <property type="entry name" value="ZF_CHHC_U11_48K"/>
    <property type="match status" value="1"/>
</dbReference>
<gene>
    <name evidence="14" type="ORF">PV327_002949</name>
</gene>
<evidence type="ECO:0000256" key="4">
    <source>
        <dbReference type="ARBA" id="ARBA00022691"/>
    </source>
</evidence>
<name>A0AA39L0M4_MICHY</name>
<dbReference type="EC" id="2.1.1.225" evidence="12"/>
<keyword evidence="2 12" id="KW-0489">Methyltransferase</keyword>
<comment type="catalytic activity">
    <reaction evidence="9 12">
        <text>cytidine(4) in tRNA(Pro) + S-adenosyl-L-methionine = 2'-O-methylcytidine(4) in tRNA(Pro) + S-adenosyl-L-homocysteine + H(+)</text>
        <dbReference type="Rhea" id="RHEA:32767"/>
        <dbReference type="Rhea" id="RHEA-COMP:10397"/>
        <dbReference type="Rhea" id="RHEA-COMP:10398"/>
        <dbReference type="ChEBI" id="CHEBI:15378"/>
        <dbReference type="ChEBI" id="CHEBI:57856"/>
        <dbReference type="ChEBI" id="CHEBI:59789"/>
        <dbReference type="ChEBI" id="CHEBI:74495"/>
        <dbReference type="ChEBI" id="CHEBI:82748"/>
        <dbReference type="EC" id="2.1.1.225"/>
    </reaction>
</comment>
<evidence type="ECO:0000313" key="15">
    <source>
        <dbReference type="Proteomes" id="UP001168972"/>
    </source>
</evidence>
<evidence type="ECO:0000256" key="8">
    <source>
        <dbReference type="ARBA" id="ARBA00022833"/>
    </source>
</evidence>
<dbReference type="Pfam" id="PF05206">
    <property type="entry name" value="TRM13"/>
    <property type="match status" value="1"/>
</dbReference>
<dbReference type="Proteomes" id="UP001168972">
    <property type="component" value="Unassembled WGS sequence"/>
</dbReference>
<comment type="similarity">
    <text evidence="1 12">Belongs to the methyltransferase TRM13 family.</text>
</comment>
<sequence length="437" mass="50046">MKNISKILTFHRQFYRSSRRSGVFRNINIVKYFHVKMQNISKQCRFFLKQKKRYCRMTVKEENTYCGEHMEISEGHKNSNGSKSLHTRIKCPLDNSHTCYESKLAKHLRVCNAKRLIDANPEYIVNGINRGDVHLDSPQHIPLSNLDQSVIASVIKKVEIAYDKLPVIKELILQHDILDAEINNPDYGNNTKKHLIQNSSLLGHLVRAKLIQENTCFIEFGAGKGKLTYWLAKVIDNHIKGSTILLVDRSSHRHKNDNKLRNKQFPVNLIRIRADIADLSLNKIDAVMQSQYKVGIAKHLCGAATDLMIRCLRQLKEVSTVDGLVAAFCCHHRCDYVSYVGKQYLKNCGILPEEFPILCSIASWATCGTPKTRNDLHSQNKFELDERESIGRKVKALLNWGRIEYLSSIGFDSHLYHYIKSEVSLENVCVVATRVKA</sequence>
<evidence type="ECO:0000256" key="2">
    <source>
        <dbReference type="ARBA" id="ARBA00022603"/>
    </source>
</evidence>
<evidence type="ECO:0000256" key="12">
    <source>
        <dbReference type="RuleBase" id="RU367103"/>
    </source>
</evidence>
<evidence type="ECO:0000313" key="14">
    <source>
        <dbReference type="EMBL" id="KAK0180582.1"/>
    </source>
</evidence>
<proteinExistence type="inferred from homology"/>
<dbReference type="AlphaFoldDB" id="A0AA39L0M4"/>
<reference evidence="14" key="1">
    <citation type="journal article" date="2023" name="bioRxiv">
        <title>Scaffold-level genome assemblies of two parasitoid biocontrol wasps reveal the parthenogenesis mechanism and an associated novel virus.</title>
        <authorList>
            <person name="Inwood S."/>
            <person name="Skelly J."/>
            <person name="Guhlin J."/>
            <person name="Harrop T."/>
            <person name="Goldson S."/>
            <person name="Dearden P."/>
        </authorList>
    </citation>
    <scope>NUCLEOTIDE SEQUENCE</scope>
    <source>
        <strain evidence="14">Lincoln</strain>
        <tissue evidence="14">Whole body</tissue>
    </source>
</reference>
<dbReference type="InterPro" id="IPR029063">
    <property type="entry name" value="SAM-dependent_MTases_sf"/>
</dbReference>
<evidence type="ECO:0000256" key="10">
    <source>
        <dbReference type="ARBA" id="ARBA00048635"/>
    </source>
</evidence>
<evidence type="ECO:0000256" key="9">
    <source>
        <dbReference type="ARBA" id="ARBA00048165"/>
    </source>
</evidence>
<comment type="caution">
    <text evidence="14">The sequence shown here is derived from an EMBL/GenBank/DDBJ whole genome shotgun (WGS) entry which is preliminary data.</text>
</comment>
<evidence type="ECO:0000256" key="11">
    <source>
        <dbReference type="ARBA" id="ARBA00049393"/>
    </source>
</evidence>